<dbReference type="GO" id="GO:0003677">
    <property type="term" value="F:DNA binding"/>
    <property type="evidence" value="ECO:0007669"/>
    <property type="project" value="UniProtKB-KW"/>
</dbReference>
<protein>
    <submittedName>
        <fullName evidence="5">HU family DNA-binding protein</fullName>
    </submittedName>
</protein>
<keyword evidence="2" id="KW-0226">DNA condensation</keyword>
<reference evidence="5 6" key="1">
    <citation type="submission" date="2023-10" db="EMBL/GenBank/DDBJ databases">
        <title>Noviherbaspirillum sp. CPCC 100848 genome assembly.</title>
        <authorList>
            <person name="Li X.Y."/>
            <person name="Fang X.M."/>
        </authorList>
    </citation>
    <scope>NUCLEOTIDE SEQUENCE [LARGE SCALE GENOMIC DNA]</scope>
    <source>
        <strain evidence="5 6">CPCC 100848</strain>
    </source>
</reference>
<dbReference type="Proteomes" id="UP001352263">
    <property type="component" value="Unassembled WGS sequence"/>
</dbReference>
<dbReference type="PANTHER" id="PTHR33175:SF3">
    <property type="entry name" value="DNA-BINDING PROTEIN HU-BETA"/>
    <property type="match status" value="1"/>
</dbReference>
<dbReference type="SMART" id="SM00411">
    <property type="entry name" value="BHL"/>
    <property type="match status" value="1"/>
</dbReference>
<evidence type="ECO:0000256" key="1">
    <source>
        <dbReference type="ARBA" id="ARBA00010529"/>
    </source>
</evidence>
<dbReference type="InterPro" id="IPR010992">
    <property type="entry name" value="IHF-like_DNA-bd_dom_sf"/>
</dbReference>
<dbReference type="PRINTS" id="PR01727">
    <property type="entry name" value="DNABINDINGHU"/>
</dbReference>
<dbReference type="SUPFAM" id="SSF47729">
    <property type="entry name" value="IHF-like DNA-binding proteins"/>
    <property type="match status" value="1"/>
</dbReference>
<name>A0ABU6J950_9BURK</name>
<dbReference type="PANTHER" id="PTHR33175">
    <property type="entry name" value="DNA-BINDING PROTEIN HU"/>
    <property type="match status" value="1"/>
</dbReference>
<comment type="caution">
    <text evidence="5">The sequence shown here is derived from an EMBL/GenBank/DDBJ whole genome shotgun (WGS) entry which is preliminary data.</text>
</comment>
<comment type="similarity">
    <text evidence="1 4">Belongs to the bacterial histone-like protein family.</text>
</comment>
<dbReference type="Gene3D" id="4.10.520.10">
    <property type="entry name" value="IHF-like DNA-binding proteins"/>
    <property type="match status" value="1"/>
</dbReference>
<evidence type="ECO:0000256" key="2">
    <source>
        <dbReference type="ARBA" id="ARBA00023067"/>
    </source>
</evidence>
<dbReference type="Pfam" id="PF00216">
    <property type="entry name" value="Bac_DNA_binding"/>
    <property type="match status" value="1"/>
</dbReference>
<dbReference type="InterPro" id="IPR000119">
    <property type="entry name" value="Hist_DNA-bd"/>
</dbReference>
<gene>
    <name evidence="5" type="ORF">RY831_11920</name>
</gene>
<accession>A0ABU6J950</accession>
<keyword evidence="3 5" id="KW-0238">DNA-binding</keyword>
<dbReference type="EMBL" id="JAWIIV010000008">
    <property type="protein sequence ID" value="MEC4719860.1"/>
    <property type="molecule type" value="Genomic_DNA"/>
</dbReference>
<evidence type="ECO:0000256" key="3">
    <source>
        <dbReference type="ARBA" id="ARBA00023125"/>
    </source>
</evidence>
<evidence type="ECO:0000313" key="5">
    <source>
        <dbReference type="EMBL" id="MEC4719860.1"/>
    </source>
</evidence>
<organism evidence="5 6">
    <name type="scientific">Noviherbaspirillum album</name>
    <dbReference type="NCBI Taxonomy" id="3080276"/>
    <lineage>
        <taxon>Bacteria</taxon>
        <taxon>Pseudomonadati</taxon>
        <taxon>Pseudomonadota</taxon>
        <taxon>Betaproteobacteria</taxon>
        <taxon>Burkholderiales</taxon>
        <taxon>Oxalobacteraceae</taxon>
        <taxon>Noviherbaspirillum</taxon>
    </lineage>
</organism>
<dbReference type="CDD" id="cd13831">
    <property type="entry name" value="HU"/>
    <property type="match status" value="1"/>
</dbReference>
<evidence type="ECO:0000256" key="4">
    <source>
        <dbReference type="RuleBase" id="RU003939"/>
    </source>
</evidence>
<dbReference type="RefSeq" id="WP_151633582.1">
    <property type="nucleotide sequence ID" value="NZ_JAWIIV010000008.1"/>
</dbReference>
<sequence>MNKSEIIDTVAAEHELTKVKAKEIVEQVFGFVGADLKKEGRFSFPDLGTFTVSQRAARTGRNPATGETIKIKASKNVRFKAAPALKELVAKVKVAK</sequence>
<proteinExistence type="inferred from homology"/>
<keyword evidence="6" id="KW-1185">Reference proteome</keyword>
<evidence type="ECO:0000313" key="6">
    <source>
        <dbReference type="Proteomes" id="UP001352263"/>
    </source>
</evidence>